<accession>A0A1G2JED6</accession>
<protein>
    <submittedName>
        <fullName evidence="1">Uncharacterized protein</fullName>
    </submittedName>
</protein>
<dbReference type="EMBL" id="MHPP01000013">
    <property type="protein sequence ID" value="OGZ84770.1"/>
    <property type="molecule type" value="Genomic_DNA"/>
</dbReference>
<name>A0A1G2JED6_9BACT</name>
<proteinExistence type="predicted"/>
<dbReference type="STRING" id="1802229.A2401_03790"/>
<reference evidence="1 2" key="1">
    <citation type="journal article" date="2016" name="Nat. Commun.">
        <title>Thousands of microbial genomes shed light on interconnected biogeochemical processes in an aquifer system.</title>
        <authorList>
            <person name="Anantharaman K."/>
            <person name="Brown C.T."/>
            <person name="Hug L.A."/>
            <person name="Sharon I."/>
            <person name="Castelle C.J."/>
            <person name="Probst A.J."/>
            <person name="Thomas B.C."/>
            <person name="Singh A."/>
            <person name="Wilkins M.J."/>
            <person name="Karaoz U."/>
            <person name="Brodie E.L."/>
            <person name="Williams K.H."/>
            <person name="Hubbard S.S."/>
            <person name="Banfield J.F."/>
        </authorList>
    </citation>
    <scope>NUCLEOTIDE SEQUENCE [LARGE SCALE GENOMIC DNA]</scope>
</reference>
<dbReference type="AlphaFoldDB" id="A0A1G2JED6"/>
<dbReference type="Proteomes" id="UP000177751">
    <property type="component" value="Unassembled WGS sequence"/>
</dbReference>
<evidence type="ECO:0000313" key="1">
    <source>
        <dbReference type="EMBL" id="OGZ84770.1"/>
    </source>
</evidence>
<comment type="caution">
    <text evidence="1">The sequence shown here is derived from an EMBL/GenBank/DDBJ whole genome shotgun (WGS) entry which is preliminary data.</text>
</comment>
<gene>
    <name evidence="1" type="ORF">A2401_03790</name>
</gene>
<evidence type="ECO:0000313" key="2">
    <source>
        <dbReference type="Proteomes" id="UP000177751"/>
    </source>
</evidence>
<organism evidence="1 2">
    <name type="scientific">Candidatus Staskawiczbacteria bacterium RIFOXYC1_FULL_38_18</name>
    <dbReference type="NCBI Taxonomy" id="1802229"/>
    <lineage>
        <taxon>Bacteria</taxon>
        <taxon>Candidatus Staskawicziibacteriota</taxon>
    </lineage>
</organism>
<sequence>MKLEMRFCPSIRAAIDFGLQLFQGRLDIDPDPSIPSFTFFSDIQAEGVYKPAGGKPWGRTVYLYYESIRVAILWVAGVKRPGEERRSWRVTKFRYLTSLVDGAFSGDITVSF</sequence>